<accession>A0A3D8PR27</accession>
<dbReference type="OrthoDB" id="9800774at2"/>
<dbReference type="InterPro" id="IPR051678">
    <property type="entry name" value="AGP_Transferase"/>
</dbReference>
<dbReference type="AlphaFoldDB" id="A0A3D8PR27"/>
<dbReference type="Pfam" id="PF01636">
    <property type="entry name" value="APH"/>
    <property type="match status" value="1"/>
</dbReference>
<dbReference type="EMBL" id="PIOD01000013">
    <property type="protein sequence ID" value="RDW17415.1"/>
    <property type="molecule type" value="Genomic_DNA"/>
</dbReference>
<feature type="domain" description="Aminoglycoside phosphotransferase" evidence="1">
    <location>
        <begin position="43"/>
        <end position="247"/>
    </location>
</feature>
<evidence type="ECO:0000313" key="3">
    <source>
        <dbReference type="Proteomes" id="UP000256520"/>
    </source>
</evidence>
<dbReference type="SUPFAM" id="SSF56112">
    <property type="entry name" value="Protein kinase-like (PK-like)"/>
    <property type="match status" value="1"/>
</dbReference>
<dbReference type="InterPro" id="IPR011009">
    <property type="entry name" value="Kinase-like_dom_sf"/>
</dbReference>
<name>A0A3D8PR27_9BACI</name>
<dbReference type="Proteomes" id="UP000256520">
    <property type="component" value="Unassembled WGS sequence"/>
</dbReference>
<proteinExistence type="predicted"/>
<reference evidence="3" key="1">
    <citation type="submission" date="2017-11" db="EMBL/GenBank/DDBJ databases">
        <authorList>
            <person name="Zhu W."/>
        </authorList>
    </citation>
    <scope>NUCLEOTIDE SEQUENCE [LARGE SCALE GENOMIC DNA]</scope>
    <source>
        <strain evidence="3">CAU 1051</strain>
    </source>
</reference>
<protein>
    <submittedName>
        <fullName evidence="2">Aminoglycoside phosphotransferase family protein</fullName>
    </submittedName>
</protein>
<evidence type="ECO:0000259" key="1">
    <source>
        <dbReference type="Pfam" id="PF01636"/>
    </source>
</evidence>
<evidence type="ECO:0000313" key="2">
    <source>
        <dbReference type="EMBL" id="RDW17415.1"/>
    </source>
</evidence>
<sequence>MKKMKITEQVLAWVNQQVNKNAAIESVEELKGSTSSILHLIKFRLDCDIKEVVLRQFTNQVWLLDEPDLAVHEASSLGLAVGRGLAAPEIIAYDTGDTCGVPLVLMSKIEGEVDIKPMHMQKWINGLAKELARIHSVEVDRFHWKYFRYHNIDTVAIPAWSTVPNIWRTAIELVKKPHPPFKECFIHRDFHPANVLWKNGSINGVVDWVNSCRGPAGIDIGHCRWNLAMLFGVDAADAFLASYQKYAAEAFTYNVYWDLCSLIDVLSDPMEVYPGWEAFGVTGITNKRMEEQMDVYLLRILEKISNI</sequence>
<keyword evidence="3" id="KW-1185">Reference proteome</keyword>
<gene>
    <name evidence="2" type="ORF">CWR45_12360</name>
</gene>
<organism evidence="2 3">
    <name type="scientific">Oceanobacillus chungangensis</name>
    <dbReference type="NCBI Taxonomy" id="1229152"/>
    <lineage>
        <taxon>Bacteria</taxon>
        <taxon>Bacillati</taxon>
        <taxon>Bacillota</taxon>
        <taxon>Bacilli</taxon>
        <taxon>Bacillales</taxon>
        <taxon>Bacillaceae</taxon>
        <taxon>Oceanobacillus</taxon>
    </lineage>
</organism>
<dbReference type="GO" id="GO:0016740">
    <property type="term" value="F:transferase activity"/>
    <property type="evidence" value="ECO:0007669"/>
    <property type="project" value="UniProtKB-KW"/>
</dbReference>
<dbReference type="InterPro" id="IPR002575">
    <property type="entry name" value="Aminoglycoside_PTrfase"/>
</dbReference>
<keyword evidence="2" id="KW-0808">Transferase</keyword>
<dbReference type="PANTHER" id="PTHR21310">
    <property type="entry name" value="AMINOGLYCOSIDE PHOSPHOTRANSFERASE-RELATED-RELATED"/>
    <property type="match status" value="1"/>
</dbReference>
<dbReference type="Gene3D" id="3.90.1200.10">
    <property type="match status" value="1"/>
</dbReference>
<comment type="caution">
    <text evidence="2">The sequence shown here is derived from an EMBL/GenBank/DDBJ whole genome shotgun (WGS) entry which is preliminary data.</text>
</comment>